<gene>
    <name evidence="7" type="primary">soxA-2</name>
    <name evidence="7" type="ORF">GCM10017056_21950</name>
</gene>
<feature type="domain" description="SoxA A3" evidence="6">
    <location>
        <begin position="478"/>
        <end position="562"/>
    </location>
</feature>
<dbReference type="InterPro" id="IPR028896">
    <property type="entry name" value="GcvT/YgfZ/DmdA"/>
</dbReference>
<evidence type="ECO:0000259" key="6">
    <source>
        <dbReference type="Pfam" id="PF17806"/>
    </source>
</evidence>
<dbReference type="PRINTS" id="PR00469">
    <property type="entry name" value="PNDRDTASEII"/>
</dbReference>
<name>A0A8J3M6Y0_9RHOB</name>
<evidence type="ECO:0000256" key="1">
    <source>
        <dbReference type="ARBA" id="ARBA00008609"/>
    </source>
</evidence>
<dbReference type="Pfam" id="PF01571">
    <property type="entry name" value="GCV_T"/>
    <property type="match status" value="1"/>
</dbReference>
<evidence type="ECO:0000256" key="2">
    <source>
        <dbReference type="ARBA" id="ARBA00023002"/>
    </source>
</evidence>
<dbReference type="EMBL" id="BNCJ01000004">
    <property type="protein sequence ID" value="GHF49722.1"/>
    <property type="molecule type" value="Genomic_DNA"/>
</dbReference>
<comment type="similarity">
    <text evidence="1">Belongs to the GcvT family.</text>
</comment>
<feature type="domain" description="FAD/NAD(P)-binding" evidence="4">
    <location>
        <begin position="168"/>
        <end position="398"/>
    </location>
</feature>
<reference evidence="7" key="1">
    <citation type="journal article" date="2014" name="Int. J. Syst. Evol. Microbiol.">
        <title>Complete genome sequence of Corynebacterium casei LMG S-19264T (=DSM 44701T), isolated from a smear-ripened cheese.</title>
        <authorList>
            <consortium name="US DOE Joint Genome Institute (JGI-PGF)"/>
            <person name="Walter F."/>
            <person name="Albersmeier A."/>
            <person name="Kalinowski J."/>
            <person name="Ruckert C."/>
        </authorList>
    </citation>
    <scope>NUCLEOTIDE SEQUENCE</scope>
    <source>
        <strain evidence="7">KCTC 42650</strain>
    </source>
</reference>
<dbReference type="InterPro" id="IPR042204">
    <property type="entry name" value="2Fe-2S-bd_N"/>
</dbReference>
<evidence type="ECO:0000259" key="5">
    <source>
        <dbReference type="Pfam" id="PF08669"/>
    </source>
</evidence>
<dbReference type="RefSeq" id="WP_189680121.1">
    <property type="nucleotide sequence ID" value="NZ_BNCJ01000004.1"/>
</dbReference>
<dbReference type="Pfam" id="PF17806">
    <property type="entry name" value="SO_alpha_A3"/>
    <property type="match status" value="1"/>
</dbReference>
<dbReference type="InterPro" id="IPR036188">
    <property type="entry name" value="FAD/NAD-bd_sf"/>
</dbReference>
<dbReference type="PRINTS" id="PR00368">
    <property type="entry name" value="FADPNR"/>
</dbReference>
<comment type="caution">
    <text evidence="7">The sequence shown here is derived from an EMBL/GenBank/DDBJ whole genome shotgun (WGS) entry which is preliminary data.</text>
</comment>
<feature type="domain" description="Aminomethyltransferase C-terminal" evidence="5">
    <location>
        <begin position="855"/>
        <end position="933"/>
    </location>
</feature>
<dbReference type="Gene3D" id="1.10.10.1100">
    <property type="entry name" value="BFD-like [2Fe-2S]-binding domain"/>
    <property type="match status" value="1"/>
</dbReference>
<dbReference type="InterPro" id="IPR006222">
    <property type="entry name" value="GCVT_N"/>
</dbReference>
<dbReference type="Gene3D" id="3.10.20.440">
    <property type="entry name" value="2Fe-2S iron-sulphur cluster binding domain, sarcosine oxidase, alpha subunit, N-terminal domain"/>
    <property type="match status" value="1"/>
</dbReference>
<dbReference type="GO" id="GO:0016491">
    <property type="term" value="F:oxidoreductase activity"/>
    <property type="evidence" value="ECO:0007669"/>
    <property type="project" value="UniProtKB-KW"/>
</dbReference>
<keyword evidence="2" id="KW-0560">Oxidoreductase</keyword>
<proteinExistence type="inferred from homology"/>
<protein>
    <submittedName>
        <fullName evidence="7">Aminomethyltransferase</fullName>
    </submittedName>
</protein>
<evidence type="ECO:0000313" key="7">
    <source>
        <dbReference type="EMBL" id="GHF49722.1"/>
    </source>
</evidence>
<dbReference type="Proteomes" id="UP000626220">
    <property type="component" value="Unassembled WGS sequence"/>
</dbReference>
<evidence type="ECO:0000259" key="3">
    <source>
        <dbReference type="Pfam" id="PF01571"/>
    </source>
</evidence>
<accession>A0A8J3M6Y0</accession>
<dbReference type="Gene3D" id="3.50.50.60">
    <property type="entry name" value="FAD/NAD(P)-binding domain"/>
    <property type="match status" value="3"/>
</dbReference>
<dbReference type="InterPro" id="IPR041117">
    <property type="entry name" value="SoxA_A3"/>
</dbReference>
<keyword evidence="8" id="KW-1185">Reference proteome</keyword>
<dbReference type="PANTHER" id="PTHR43757:SF2">
    <property type="entry name" value="AMINOMETHYLTRANSFERASE, MITOCHONDRIAL"/>
    <property type="match status" value="1"/>
</dbReference>
<feature type="domain" description="GCVT N-terminal" evidence="3">
    <location>
        <begin position="574"/>
        <end position="836"/>
    </location>
</feature>
<dbReference type="InterPro" id="IPR029043">
    <property type="entry name" value="GcvT/YgfZ_C"/>
</dbReference>
<evidence type="ECO:0000259" key="4">
    <source>
        <dbReference type="Pfam" id="PF07992"/>
    </source>
</evidence>
<dbReference type="Pfam" id="PF13510">
    <property type="entry name" value="Fer2_4"/>
    <property type="match status" value="1"/>
</dbReference>
<dbReference type="PANTHER" id="PTHR43757">
    <property type="entry name" value="AMINOMETHYLTRANSFERASE"/>
    <property type="match status" value="1"/>
</dbReference>
<dbReference type="Pfam" id="PF08669">
    <property type="entry name" value="GCV_T_C"/>
    <property type="match status" value="1"/>
</dbReference>
<dbReference type="Pfam" id="PF07992">
    <property type="entry name" value="Pyr_redox_2"/>
    <property type="match status" value="1"/>
</dbReference>
<dbReference type="SUPFAM" id="SSF103025">
    <property type="entry name" value="Folate-binding domain"/>
    <property type="match status" value="1"/>
</dbReference>
<dbReference type="SUPFAM" id="SSF101790">
    <property type="entry name" value="Aminomethyltransferase beta-barrel domain"/>
    <property type="match status" value="1"/>
</dbReference>
<dbReference type="Gene3D" id="3.30.1360.120">
    <property type="entry name" value="Probable tRNA modification gtpase trme, domain 1"/>
    <property type="match status" value="1"/>
</dbReference>
<dbReference type="SUPFAM" id="SSF51905">
    <property type="entry name" value="FAD/NAD(P)-binding domain"/>
    <property type="match status" value="1"/>
</dbReference>
<sequence>MTARLPAPWGTRIVRDTALTFSFDGTSHCGLAGDTVASALLAEGRWVLSRSFKYHRPRGPQSMAGLEANTLVQIGSEPNVRADRRPLTEGMAVRAQNTTHGADRDLGSVLDRFGRFMPVGFYYRSFFGPSRSSWLKFWEPLIRRSAGLGVVDTALGEGHYQRRNLQCDVLVVGAGPAGLAAARTAAAAGAEVVIVDSEPETGGALTYARNGSAALAQARSGLDGVTILTGATCNGWYTDNFLPVIQGDTLFRVRAAQVIVASGTQDQPLVFRNNDLPGIVSASAVQRMMRHYAIRPGSAAVVFAGTPHGIAAALDLHEAGVPVRAVLVPPEAVDLPTEPLAEAGLRVLKGARIQGAHGKRRLTALDVTTASGRETIACDLAVIDAGATPGYQLPLHAGAQLGFDDASQRFTLSNLPANMHLAGSVAGCFAPDAVIASGERAGAQAAVALGLAASLPDVPDDAQAHFHRTFPVSDPDPKGRDFVDVDEDLQVKDIVNAVADGYAELELVKRYSTVGMGPSQGRHSALQTARILARETGRTVGEIGITTARPPFGPEKLGVLAGPLRSQERRTPLNARHRAAGARMGPAGAWWRPMVYGDGPTAELAAQEVRMVREDVGMLDVSTLGKLAIRGPDAGAFLDRIYTMAHANQPVGRVRYCLMLNEMGSVIDDGVAWRMAPDHFYVTATTGAVDRVFSDMSWWNAQWRMQVDIQNVTAGFAAINVTGPHARAALEALAGDIDLGREAFPFLEGRSGTLGGCPVRIMRIGFTGELSFELHTPRSYAPHLWDLLEGAGVRPYGLEASRILRLEKGHIIIGQDTDALSTPDELGMQWAISRKKPFYLGKPAVDKRRAIGLARTLCRFELPESAFGEVGESCLVMADGKPVGHVTSVAVSPTVGKLIGLAHAGAEPGQGIAIRTRSGVEVQAPLVGHAFYDPQNARQEA</sequence>
<dbReference type="InterPro" id="IPR041854">
    <property type="entry name" value="BFD-like_2Fe2S-bd_dom_sf"/>
</dbReference>
<dbReference type="InterPro" id="IPR013977">
    <property type="entry name" value="GcvT_C"/>
</dbReference>
<evidence type="ECO:0000313" key="8">
    <source>
        <dbReference type="Proteomes" id="UP000626220"/>
    </source>
</evidence>
<organism evidence="7 8">
    <name type="scientific">Seohaeicola zhoushanensis</name>
    <dbReference type="NCBI Taxonomy" id="1569283"/>
    <lineage>
        <taxon>Bacteria</taxon>
        <taxon>Pseudomonadati</taxon>
        <taxon>Pseudomonadota</taxon>
        <taxon>Alphaproteobacteria</taxon>
        <taxon>Rhodobacterales</taxon>
        <taxon>Roseobacteraceae</taxon>
        <taxon>Seohaeicola</taxon>
    </lineage>
</organism>
<dbReference type="InterPro" id="IPR027266">
    <property type="entry name" value="TrmE/GcvT-like"/>
</dbReference>
<reference evidence="7" key="2">
    <citation type="submission" date="2020-09" db="EMBL/GenBank/DDBJ databases">
        <authorList>
            <person name="Sun Q."/>
            <person name="Kim S."/>
        </authorList>
    </citation>
    <scope>NUCLEOTIDE SEQUENCE</scope>
    <source>
        <strain evidence="7">KCTC 42650</strain>
    </source>
</reference>
<dbReference type="InterPro" id="IPR023753">
    <property type="entry name" value="FAD/NAD-binding_dom"/>
</dbReference>
<dbReference type="AlphaFoldDB" id="A0A8J3M6Y0"/>